<dbReference type="GO" id="GO:0045944">
    <property type="term" value="P:positive regulation of transcription by RNA polymerase II"/>
    <property type="evidence" value="ECO:0007669"/>
    <property type="project" value="TreeGrafter"/>
</dbReference>
<dbReference type="SMART" id="SM00066">
    <property type="entry name" value="GAL4"/>
    <property type="match status" value="1"/>
</dbReference>
<dbReference type="OMA" id="INSYRLY"/>
<dbReference type="InParanoid" id="G3AP36"/>
<dbReference type="SMART" id="SM00906">
    <property type="entry name" value="Fungal_trans"/>
    <property type="match status" value="1"/>
</dbReference>
<dbReference type="InterPro" id="IPR036864">
    <property type="entry name" value="Zn2-C6_fun-type_DNA-bd_sf"/>
</dbReference>
<dbReference type="PANTHER" id="PTHR31069">
    <property type="entry name" value="OLEATE-ACTIVATED TRANSCRIPTION FACTOR 1-RELATED"/>
    <property type="match status" value="1"/>
</dbReference>
<keyword evidence="4" id="KW-0804">Transcription</keyword>
<dbReference type="GO" id="GO:0008270">
    <property type="term" value="F:zinc ion binding"/>
    <property type="evidence" value="ECO:0007669"/>
    <property type="project" value="InterPro"/>
</dbReference>
<evidence type="ECO:0000256" key="4">
    <source>
        <dbReference type="ARBA" id="ARBA00023163"/>
    </source>
</evidence>
<evidence type="ECO:0000256" key="6">
    <source>
        <dbReference type="SAM" id="MobiDB-lite"/>
    </source>
</evidence>
<proteinExistence type="predicted"/>
<evidence type="ECO:0000313" key="8">
    <source>
        <dbReference type="EMBL" id="EGW32067.1"/>
    </source>
</evidence>
<dbReference type="OrthoDB" id="4337792at2759"/>
<keyword evidence="2" id="KW-0805">Transcription regulation</keyword>
<keyword evidence="1" id="KW-0479">Metal-binding</keyword>
<evidence type="ECO:0000256" key="5">
    <source>
        <dbReference type="ARBA" id="ARBA00023242"/>
    </source>
</evidence>
<keyword evidence="9" id="KW-1185">Reference proteome</keyword>
<dbReference type="PROSITE" id="PS00463">
    <property type="entry name" value="ZN2_CY6_FUNGAL_1"/>
    <property type="match status" value="1"/>
</dbReference>
<feature type="region of interest" description="Disordered" evidence="6">
    <location>
        <begin position="186"/>
        <end position="247"/>
    </location>
</feature>
<dbReference type="Pfam" id="PF04082">
    <property type="entry name" value="Fungal_trans"/>
    <property type="match status" value="1"/>
</dbReference>
<dbReference type="InterPro" id="IPR050675">
    <property type="entry name" value="OAF3"/>
</dbReference>
<keyword evidence="3" id="KW-0238">DNA-binding</keyword>
<dbReference type="PROSITE" id="PS50048">
    <property type="entry name" value="ZN2_CY6_FUNGAL_2"/>
    <property type="match status" value="1"/>
</dbReference>
<dbReference type="GO" id="GO:0000981">
    <property type="term" value="F:DNA-binding transcription factor activity, RNA polymerase II-specific"/>
    <property type="evidence" value="ECO:0007669"/>
    <property type="project" value="InterPro"/>
</dbReference>
<reference evidence="8 9" key="1">
    <citation type="journal article" date="2011" name="Proc. Natl. Acad. Sci. U.S.A.">
        <title>Comparative genomics of xylose-fermenting fungi for enhanced biofuel production.</title>
        <authorList>
            <person name="Wohlbach D.J."/>
            <person name="Kuo A."/>
            <person name="Sato T.K."/>
            <person name="Potts K.M."/>
            <person name="Salamov A.A."/>
            <person name="LaButti K.M."/>
            <person name="Sun H."/>
            <person name="Clum A."/>
            <person name="Pangilinan J.L."/>
            <person name="Lindquist E.A."/>
            <person name="Lucas S."/>
            <person name="Lapidus A."/>
            <person name="Jin M."/>
            <person name="Gunawan C."/>
            <person name="Balan V."/>
            <person name="Dale B.E."/>
            <person name="Jeffries T.W."/>
            <person name="Zinkel R."/>
            <person name="Barry K.W."/>
            <person name="Grigoriev I.V."/>
            <person name="Gasch A.P."/>
        </authorList>
    </citation>
    <scope>NUCLEOTIDE SEQUENCE [LARGE SCALE GENOMIC DNA]</scope>
    <source>
        <strain evidence="9">NRRL Y-27907 / 11-Y1</strain>
    </source>
</reference>
<dbReference type="InterPro" id="IPR001138">
    <property type="entry name" value="Zn2Cys6_DnaBD"/>
</dbReference>
<dbReference type="Gene3D" id="4.10.240.10">
    <property type="entry name" value="Zn(2)-C6 fungal-type DNA-binding domain"/>
    <property type="match status" value="1"/>
</dbReference>
<feature type="compositionally biased region" description="Pro residues" evidence="6">
    <location>
        <begin position="71"/>
        <end position="80"/>
    </location>
</feature>
<feature type="region of interest" description="Disordered" evidence="6">
    <location>
        <begin position="98"/>
        <end position="165"/>
    </location>
</feature>
<evidence type="ECO:0000313" key="9">
    <source>
        <dbReference type="Proteomes" id="UP000000709"/>
    </source>
</evidence>
<dbReference type="HOGENOM" id="CLU_266182_0_0_1"/>
<feature type="region of interest" description="Disordered" evidence="6">
    <location>
        <begin position="52"/>
        <end position="86"/>
    </location>
</feature>
<dbReference type="RefSeq" id="XP_007375343.1">
    <property type="nucleotide sequence ID" value="XM_007375281.1"/>
</dbReference>
<dbReference type="KEGG" id="spaa:SPAPADRAFT_71571"/>
<dbReference type="Proteomes" id="UP000000709">
    <property type="component" value="Unassembled WGS sequence"/>
</dbReference>
<dbReference type="GO" id="GO:0006351">
    <property type="term" value="P:DNA-templated transcription"/>
    <property type="evidence" value="ECO:0007669"/>
    <property type="project" value="InterPro"/>
</dbReference>
<dbReference type="GO" id="GO:0005634">
    <property type="term" value="C:nucleus"/>
    <property type="evidence" value="ECO:0007669"/>
    <property type="project" value="TreeGrafter"/>
</dbReference>
<dbReference type="CDD" id="cd00067">
    <property type="entry name" value="GAL4"/>
    <property type="match status" value="1"/>
</dbReference>
<protein>
    <recommendedName>
        <fullName evidence="7">Zn(2)-C6 fungal-type domain-containing protein</fullName>
    </recommendedName>
</protein>
<dbReference type="GO" id="GO:0000978">
    <property type="term" value="F:RNA polymerase II cis-regulatory region sequence-specific DNA binding"/>
    <property type="evidence" value="ECO:0007669"/>
    <property type="project" value="TreeGrafter"/>
</dbReference>
<dbReference type="AlphaFoldDB" id="G3AP36"/>
<evidence type="ECO:0000256" key="3">
    <source>
        <dbReference type="ARBA" id="ARBA00023125"/>
    </source>
</evidence>
<feature type="compositionally biased region" description="Pro residues" evidence="6">
    <location>
        <begin position="149"/>
        <end position="158"/>
    </location>
</feature>
<accession>G3AP36</accession>
<feature type="compositionally biased region" description="Polar residues" evidence="6">
    <location>
        <begin position="135"/>
        <end position="144"/>
    </location>
</feature>
<dbReference type="CDD" id="cd12148">
    <property type="entry name" value="fungal_TF_MHR"/>
    <property type="match status" value="1"/>
</dbReference>
<evidence type="ECO:0000256" key="2">
    <source>
        <dbReference type="ARBA" id="ARBA00023015"/>
    </source>
</evidence>
<dbReference type="InterPro" id="IPR007219">
    <property type="entry name" value="XnlR_reg_dom"/>
</dbReference>
<evidence type="ECO:0000259" key="7">
    <source>
        <dbReference type="PROSITE" id="PS50048"/>
    </source>
</evidence>
<feature type="compositionally biased region" description="Low complexity" evidence="6">
    <location>
        <begin position="192"/>
        <end position="221"/>
    </location>
</feature>
<dbReference type="eggNOG" id="ENOG502SD6I">
    <property type="taxonomic scope" value="Eukaryota"/>
</dbReference>
<sequence length="1046" mass="118966">MDGTSLFKKRNRVPASCSVCRKRKSKCDRVKPICGSCRKKSIAHLCYYEPSGRMSSPPPPPANESRTLLSIPPPPPPPPSMQLHQPNMYHNRPVLLQQPYSPSLSHGLQQQQQQQQQTQSQNQNQPPSIPIPTTRLMSDASTKYFSPLIQPPQPPSLPIPQLSQPSQPNINTLVIQDPIPSISAVSPTNSTVPVSKSQSESVVSPPVPTPSSTSSFTGSQRRSSDTAMLPQRTIPSLKPPDISPSSSHNGINESFSSYTLVSIPLGPNSSLQVSPEDRMNVFTNASFSMNLEGPIWQQHGTLSYIGLTKSDPFIKLFRNFTVILLKAGGMSKFLMNERKRRSVDSSSAPMGRSGSENDKKQESLDGALVAEDVLIVSKIVRNNVDEVKNGNSNQLDQSTPGSMKKKRRLDIMPALECLYSGEKKEYYRIVEKAIVEILPAKMNLFILFSRFFKYVHPFIPIIDEHVLLMDVNSPLDHFPEFTKDYHTQVNIKSDDDLRIMGILLLVMRLGYMSMIHNDSMYNNYNETEASIVEDMKQKVDSKTFVHVINLCISDALIATRSSFKLVQLLTLLYFYRQVAPDDSHGIGGADSHILFGVIMRHAMSIGLNRDPTFYSTHETICNNSALIKTWRFLWYYLVMTDATSAIHTGTNLNLMSVEVSDVQVPRYDNDKTGGLNQVIESLEGVCRSYRNIINKISNVSQKPKIVDILTETNHLEKLFFEIFGKDFFRDVICKPAKVPPTPNGFDIRSAEHEDTLVKVLKYCLFIQLRTNLSGMYYMVAIHYENVYNESKTPSMNAGIELFKIYIKSVVQLVYIMSYVLDNSVELFGKNYDFFLTSQNERYMIKTHSFLTSFFVRLLHQKKDLSFQVFKDPTIQPRLNVIDNLFTMVLVEAELFVGNFRKLSRTYINSYRLYIITYIILRQCIENPDVFFERTLNDHRFFHHGTNMIEFFTVGELNRLCKLCGEFKSAKESQEKLKLERRMQQQEMSTPGGINADISNMFYDDDNNDIFDNLPTEVKNEMFDPTISNDEFLRLFDICGDLAAIFE</sequence>
<dbReference type="PANTHER" id="PTHR31069:SF12">
    <property type="entry name" value="TRANSCRIPTION FACTOR DOMAIN-CONTAINING PROTEIN"/>
    <property type="match status" value="1"/>
</dbReference>
<feature type="region of interest" description="Disordered" evidence="6">
    <location>
        <begin position="338"/>
        <end position="362"/>
    </location>
</feature>
<dbReference type="Pfam" id="PF00172">
    <property type="entry name" value="Zn_clus"/>
    <property type="match status" value="1"/>
</dbReference>
<dbReference type="EMBL" id="GL996502">
    <property type="protein sequence ID" value="EGW32067.1"/>
    <property type="molecule type" value="Genomic_DNA"/>
</dbReference>
<evidence type="ECO:0000256" key="1">
    <source>
        <dbReference type="ARBA" id="ARBA00022723"/>
    </source>
</evidence>
<gene>
    <name evidence="8" type="ORF">SPAPADRAFT_71571</name>
</gene>
<feature type="domain" description="Zn(2)-C6 fungal-type" evidence="7">
    <location>
        <begin position="16"/>
        <end position="48"/>
    </location>
</feature>
<dbReference type="GeneID" id="18875386"/>
<feature type="compositionally biased region" description="Polar residues" evidence="6">
    <location>
        <begin position="98"/>
        <end position="108"/>
    </location>
</feature>
<organism evidence="9">
    <name type="scientific">Spathaspora passalidarum (strain NRRL Y-27907 / 11-Y1)</name>
    <dbReference type="NCBI Taxonomy" id="619300"/>
    <lineage>
        <taxon>Eukaryota</taxon>
        <taxon>Fungi</taxon>
        <taxon>Dikarya</taxon>
        <taxon>Ascomycota</taxon>
        <taxon>Saccharomycotina</taxon>
        <taxon>Pichiomycetes</taxon>
        <taxon>Debaryomycetaceae</taxon>
        <taxon>Spathaspora</taxon>
    </lineage>
</organism>
<keyword evidence="5" id="KW-0539">Nucleus</keyword>
<feature type="compositionally biased region" description="Low complexity" evidence="6">
    <location>
        <begin position="109"/>
        <end position="126"/>
    </location>
</feature>
<name>G3AP36_SPAPN</name>
<dbReference type="SUPFAM" id="SSF57701">
    <property type="entry name" value="Zn2/Cys6 DNA-binding domain"/>
    <property type="match status" value="1"/>
</dbReference>